<dbReference type="Proteomes" id="UP000190852">
    <property type="component" value="Unassembled WGS sequence"/>
</dbReference>
<dbReference type="AlphaFoldDB" id="A0A1T5C0H1"/>
<evidence type="ECO:0000313" key="2">
    <source>
        <dbReference type="Proteomes" id="UP000190852"/>
    </source>
</evidence>
<reference evidence="2" key="1">
    <citation type="submission" date="2017-02" db="EMBL/GenBank/DDBJ databases">
        <authorList>
            <person name="Varghese N."/>
            <person name="Submissions S."/>
        </authorList>
    </citation>
    <scope>NUCLEOTIDE SEQUENCE [LARGE SCALE GENOMIC DNA]</scope>
    <source>
        <strain evidence="2">DSM 24967</strain>
    </source>
</reference>
<proteinExistence type="predicted"/>
<gene>
    <name evidence="1" type="ORF">SAMN05660349_01628</name>
</gene>
<protein>
    <submittedName>
        <fullName evidence="1">Uncharacterized protein</fullName>
    </submittedName>
</protein>
<accession>A0A1T5C0H1</accession>
<name>A0A1T5C0H1_9BACT</name>
<dbReference type="RefSeq" id="WP_079683186.1">
    <property type="nucleotide sequence ID" value="NZ_FUYQ01000009.1"/>
</dbReference>
<dbReference type="EMBL" id="FUYQ01000009">
    <property type="protein sequence ID" value="SKB52789.1"/>
    <property type="molecule type" value="Genomic_DNA"/>
</dbReference>
<organism evidence="1 2">
    <name type="scientific">Parabacteroides chartae</name>
    <dbReference type="NCBI Taxonomy" id="1037355"/>
    <lineage>
        <taxon>Bacteria</taxon>
        <taxon>Pseudomonadati</taxon>
        <taxon>Bacteroidota</taxon>
        <taxon>Bacteroidia</taxon>
        <taxon>Bacteroidales</taxon>
        <taxon>Tannerellaceae</taxon>
        <taxon>Parabacteroides</taxon>
    </lineage>
</organism>
<keyword evidence="2" id="KW-1185">Reference proteome</keyword>
<evidence type="ECO:0000313" key="1">
    <source>
        <dbReference type="EMBL" id="SKB52789.1"/>
    </source>
</evidence>
<sequence>MCEFNLNDNDYGIILIRKICNQNQPTLKHLKERINAITDIRLKKRIILRLISWAFENQEHSSRHWQQLSIRFLTEFGKEASSYYISAEADNKPISIPRNKRMLLYFCVSQLLDDGVFEDYTIKKMVCFLQTNFVLNAKDAHIYNCLHKFKKNKKLNLISNITNMISMTIKETG</sequence>